<comment type="caution">
    <text evidence="3">The sequence shown here is derived from an EMBL/GenBank/DDBJ whole genome shotgun (WGS) entry which is preliminary data.</text>
</comment>
<dbReference type="InterPro" id="IPR005545">
    <property type="entry name" value="YCII"/>
</dbReference>
<evidence type="ECO:0000256" key="1">
    <source>
        <dbReference type="ARBA" id="ARBA00007689"/>
    </source>
</evidence>
<sequence>MKEYLLLFWNESGEGKYQLDPEKMKTAMAAWQNWIGNIAMQGKLISTKPIQWEGVTVGNAGVSNEPAIKEKQMVTGYMICKANDVEEVQAWAKNCPILQSPAGFTEVREVSPFEM</sequence>
<comment type="similarity">
    <text evidence="1">Belongs to the YciI family.</text>
</comment>
<gene>
    <name evidence="3" type="ORF">JI741_01990</name>
</gene>
<organism evidence="3 4">
    <name type="scientific">Chryseolinea lacunae</name>
    <dbReference type="NCBI Taxonomy" id="2801331"/>
    <lineage>
        <taxon>Bacteria</taxon>
        <taxon>Pseudomonadati</taxon>
        <taxon>Bacteroidota</taxon>
        <taxon>Cytophagia</taxon>
        <taxon>Cytophagales</taxon>
        <taxon>Fulvivirgaceae</taxon>
        <taxon>Chryseolinea</taxon>
    </lineage>
</organism>
<dbReference type="Proteomes" id="UP000613030">
    <property type="component" value="Unassembled WGS sequence"/>
</dbReference>
<accession>A0ABS1KKJ2</accession>
<feature type="domain" description="YCII-related" evidence="2">
    <location>
        <begin position="22"/>
        <end position="113"/>
    </location>
</feature>
<dbReference type="Gene3D" id="3.30.70.1060">
    <property type="entry name" value="Dimeric alpha+beta barrel"/>
    <property type="match status" value="1"/>
</dbReference>
<dbReference type="InterPro" id="IPR011008">
    <property type="entry name" value="Dimeric_a/b-barrel"/>
</dbReference>
<evidence type="ECO:0000313" key="3">
    <source>
        <dbReference type="EMBL" id="MBL0739966.1"/>
    </source>
</evidence>
<evidence type="ECO:0000313" key="4">
    <source>
        <dbReference type="Proteomes" id="UP000613030"/>
    </source>
</evidence>
<name>A0ABS1KKJ2_9BACT</name>
<dbReference type="RefSeq" id="WP_202006926.1">
    <property type="nucleotide sequence ID" value="NZ_JAERRB010000001.1"/>
</dbReference>
<dbReference type="Pfam" id="PF03795">
    <property type="entry name" value="YCII"/>
    <property type="match status" value="1"/>
</dbReference>
<proteinExistence type="inferred from homology"/>
<dbReference type="EMBL" id="JAERRB010000001">
    <property type="protein sequence ID" value="MBL0739966.1"/>
    <property type="molecule type" value="Genomic_DNA"/>
</dbReference>
<evidence type="ECO:0000259" key="2">
    <source>
        <dbReference type="Pfam" id="PF03795"/>
    </source>
</evidence>
<protein>
    <recommendedName>
        <fullName evidence="2">YCII-related domain-containing protein</fullName>
    </recommendedName>
</protein>
<reference evidence="3 4" key="1">
    <citation type="submission" date="2021-01" db="EMBL/GenBank/DDBJ databases">
        <title>Chryseolinea sp. Jin1 Genome sequencing and assembly.</title>
        <authorList>
            <person name="Kim I."/>
        </authorList>
    </citation>
    <scope>NUCLEOTIDE SEQUENCE [LARGE SCALE GENOMIC DNA]</scope>
    <source>
        <strain evidence="3 4">Jin1</strain>
    </source>
</reference>
<dbReference type="SUPFAM" id="SSF54909">
    <property type="entry name" value="Dimeric alpha+beta barrel"/>
    <property type="match status" value="1"/>
</dbReference>
<keyword evidence="4" id="KW-1185">Reference proteome</keyword>